<protein>
    <recommendedName>
        <fullName evidence="3">HTH-type transcriptional regulator MetR</fullName>
    </recommendedName>
</protein>
<dbReference type="SUPFAM" id="SSF53850">
    <property type="entry name" value="Periplasmic binding protein-like II"/>
    <property type="match status" value="1"/>
</dbReference>
<keyword evidence="14" id="KW-1185">Reference proteome</keyword>
<dbReference type="Pfam" id="PF03466">
    <property type="entry name" value="LysR_substrate"/>
    <property type="match status" value="1"/>
</dbReference>
<name>A0A857JP04_9ALTE</name>
<dbReference type="Pfam" id="PF00126">
    <property type="entry name" value="HTH_1"/>
    <property type="match status" value="1"/>
</dbReference>
<keyword evidence="8" id="KW-0238">DNA-binding</keyword>
<keyword evidence="4" id="KW-0963">Cytoplasm</keyword>
<evidence type="ECO:0000313" key="14">
    <source>
        <dbReference type="Proteomes" id="UP000464524"/>
    </source>
</evidence>
<dbReference type="RefSeq" id="WP_160180940.1">
    <property type="nucleotide sequence ID" value="NZ_CP047656.1"/>
</dbReference>
<dbReference type="EMBL" id="CP047656">
    <property type="protein sequence ID" value="QHJ12761.1"/>
    <property type="molecule type" value="Genomic_DNA"/>
</dbReference>
<keyword evidence="9" id="KW-0010">Activator</keyword>
<dbReference type="KEGG" id="pmes:FX988_03019"/>
<gene>
    <name evidence="13" type="ORF">FX988_03019</name>
</gene>
<evidence type="ECO:0000256" key="6">
    <source>
        <dbReference type="ARBA" id="ARBA00022605"/>
    </source>
</evidence>
<dbReference type="PANTHER" id="PTHR30126:SF25">
    <property type="entry name" value="HTH-TYPE TRANSCRIPTIONAL REGULATOR METR"/>
    <property type="match status" value="1"/>
</dbReference>
<dbReference type="GO" id="GO:0000976">
    <property type="term" value="F:transcription cis-regulatory region binding"/>
    <property type="evidence" value="ECO:0007669"/>
    <property type="project" value="TreeGrafter"/>
</dbReference>
<keyword evidence="11" id="KW-0486">Methionine biosynthesis</keyword>
<dbReference type="InterPro" id="IPR037406">
    <property type="entry name" value="MetR_PBP2"/>
</dbReference>
<keyword evidence="10" id="KW-0804">Transcription</keyword>
<dbReference type="GO" id="GO:0003700">
    <property type="term" value="F:DNA-binding transcription factor activity"/>
    <property type="evidence" value="ECO:0007669"/>
    <property type="project" value="InterPro"/>
</dbReference>
<keyword evidence="6" id="KW-0028">Amino-acid biosynthesis</keyword>
<evidence type="ECO:0000256" key="4">
    <source>
        <dbReference type="ARBA" id="ARBA00022490"/>
    </source>
</evidence>
<proteinExistence type="inferred from homology"/>
<dbReference type="InterPro" id="IPR000847">
    <property type="entry name" value="LysR_HTH_N"/>
</dbReference>
<keyword evidence="5" id="KW-0678">Repressor</keyword>
<dbReference type="GO" id="GO:0009086">
    <property type="term" value="P:methionine biosynthetic process"/>
    <property type="evidence" value="ECO:0007669"/>
    <property type="project" value="UniProtKB-KW"/>
</dbReference>
<dbReference type="InterPro" id="IPR005119">
    <property type="entry name" value="LysR_subst-bd"/>
</dbReference>
<evidence type="ECO:0000256" key="3">
    <source>
        <dbReference type="ARBA" id="ARBA00019365"/>
    </source>
</evidence>
<reference evidence="13 14" key="1">
    <citation type="submission" date="2019-12" db="EMBL/GenBank/DDBJ databases">
        <title>Genome sequencing and assembly of endphytes of Porphyra tenera.</title>
        <authorList>
            <person name="Park J.M."/>
            <person name="Shin R."/>
            <person name="Jo S.H."/>
        </authorList>
    </citation>
    <scope>NUCLEOTIDE SEQUENCE [LARGE SCALE GENOMIC DNA]</scope>
    <source>
        <strain evidence="13 14">GPM4</strain>
    </source>
</reference>
<dbReference type="Gene3D" id="1.10.10.10">
    <property type="entry name" value="Winged helix-like DNA-binding domain superfamily/Winged helix DNA-binding domain"/>
    <property type="match status" value="1"/>
</dbReference>
<evidence type="ECO:0000256" key="7">
    <source>
        <dbReference type="ARBA" id="ARBA00023015"/>
    </source>
</evidence>
<dbReference type="Proteomes" id="UP000464524">
    <property type="component" value="Chromosome"/>
</dbReference>
<dbReference type="InterPro" id="IPR036390">
    <property type="entry name" value="WH_DNA-bd_sf"/>
</dbReference>
<evidence type="ECO:0000256" key="9">
    <source>
        <dbReference type="ARBA" id="ARBA00023159"/>
    </source>
</evidence>
<evidence type="ECO:0000256" key="5">
    <source>
        <dbReference type="ARBA" id="ARBA00022491"/>
    </source>
</evidence>
<evidence type="ECO:0000256" key="8">
    <source>
        <dbReference type="ARBA" id="ARBA00023125"/>
    </source>
</evidence>
<dbReference type="AlphaFoldDB" id="A0A857JP04"/>
<comment type="subcellular location">
    <subcellularLocation>
        <location evidence="1">Cytoplasm</location>
    </subcellularLocation>
</comment>
<dbReference type="PROSITE" id="PS50931">
    <property type="entry name" value="HTH_LYSR"/>
    <property type="match status" value="1"/>
</dbReference>
<comment type="similarity">
    <text evidence="2">Belongs to the LysR transcriptional regulatory family.</text>
</comment>
<evidence type="ECO:0000256" key="2">
    <source>
        <dbReference type="ARBA" id="ARBA00009437"/>
    </source>
</evidence>
<dbReference type="CDD" id="cd08441">
    <property type="entry name" value="PBP2_MetR"/>
    <property type="match status" value="1"/>
</dbReference>
<dbReference type="PANTHER" id="PTHR30126">
    <property type="entry name" value="HTH-TYPE TRANSCRIPTIONAL REGULATOR"/>
    <property type="match status" value="1"/>
</dbReference>
<evidence type="ECO:0000313" key="13">
    <source>
        <dbReference type="EMBL" id="QHJ12761.1"/>
    </source>
</evidence>
<dbReference type="PRINTS" id="PR00039">
    <property type="entry name" value="HTHLYSR"/>
</dbReference>
<accession>A0A857JP04</accession>
<organism evidence="13 14">
    <name type="scientific">Paraglaciecola mesophila</name>
    <dbReference type="NCBI Taxonomy" id="197222"/>
    <lineage>
        <taxon>Bacteria</taxon>
        <taxon>Pseudomonadati</taxon>
        <taxon>Pseudomonadota</taxon>
        <taxon>Gammaproteobacteria</taxon>
        <taxon>Alteromonadales</taxon>
        <taxon>Alteromonadaceae</taxon>
        <taxon>Paraglaciecola</taxon>
    </lineage>
</organism>
<evidence type="ECO:0000256" key="1">
    <source>
        <dbReference type="ARBA" id="ARBA00004496"/>
    </source>
</evidence>
<sequence>MLERHHLAIIHAVDKHGTLTEAANALHLTQSALSHGIKKLEVHLGAPVWQKDGRRLRLTQAGQGLLNLANRVLPQFEHSEQVIQQIAQGLRGSLRIGMECHPCYQWLLKVVSPFLQRFPDVDVDVRQAFQFGGLGALLGYDIDMLITPDPLFQKGLEYLPVFEYEHVLVVPTSHFVAEKAFVQPQDLSHDVLITYPVESSRLDVFSQFLTPAGASVRRHRTIETTEIMLQMVSAGRGVAALPKWLVEQHQKDLAIVPVRLGKSGIFKNIHLGFRAGETRPEYQNAFIDLAKQTDHLM</sequence>
<dbReference type="SUPFAM" id="SSF46785">
    <property type="entry name" value="Winged helix' DNA-binding domain"/>
    <property type="match status" value="1"/>
</dbReference>
<evidence type="ECO:0000259" key="12">
    <source>
        <dbReference type="PROSITE" id="PS50931"/>
    </source>
</evidence>
<dbReference type="Gene3D" id="3.40.190.10">
    <property type="entry name" value="Periplasmic binding protein-like II"/>
    <property type="match status" value="1"/>
</dbReference>
<keyword evidence="7" id="KW-0805">Transcription regulation</keyword>
<dbReference type="OrthoDB" id="155872at2"/>
<evidence type="ECO:0000256" key="10">
    <source>
        <dbReference type="ARBA" id="ARBA00023163"/>
    </source>
</evidence>
<dbReference type="InterPro" id="IPR036388">
    <property type="entry name" value="WH-like_DNA-bd_sf"/>
</dbReference>
<feature type="domain" description="HTH lysR-type" evidence="12">
    <location>
        <begin position="1"/>
        <end position="59"/>
    </location>
</feature>
<evidence type="ECO:0000256" key="11">
    <source>
        <dbReference type="ARBA" id="ARBA00023167"/>
    </source>
</evidence>
<dbReference type="GO" id="GO:0005737">
    <property type="term" value="C:cytoplasm"/>
    <property type="evidence" value="ECO:0007669"/>
    <property type="project" value="UniProtKB-SubCell"/>
</dbReference>